<organism evidence="4 7">
    <name type="scientific">Aureobasidium pullulans</name>
    <name type="common">Black yeast</name>
    <name type="synonym">Pullularia pullulans</name>
    <dbReference type="NCBI Taxonomy" id="5580"/>
    <lineage>
        <taxon>Eukaryota</taxon>
        <taxon>Fungi</taxon>
        <taxon>Dikarya</taxon>
        <taxon>Ascomycota</taxon>
        <taxon>Pezizomycotina</taxon>
        <taxon>Dothideomycetes</taxon>
        <taxon>Dothideomycetidae</taxon>
        <taxon>Dothideales</taxon>
        <taxon>Saccotheciaceae</taxon>
        <taxon>Aureobasidium</taxon>
    </lineage>
</organism>
<dbReference type="Pfam" id="PF00925">
    <property type="entry name" value="GTP_cyclohydro2"/>
    <property type="match status" value="1"/>
</dbReference>
<evidence type="ECO:0000259" key="3">
    <source>
        <dbReference type="Pfam" id="PF12471"/>
    </source>
</evidence>
<gene>
    <name evidence="5" type="ORF">D6C94_02845</name>
    <name evidence="4" type="ORF">D6D10_02599</name>
</gene>
<comment type="caution">
    <text evidence="4">The sequence shown here is derived from an EMBL/GenBank/DDBJ whole genome shotgun (WGS) entry which is preliminary data.</text>
</comment>
<dbReference type="InterPro" id="IPR036144">
    <property type="entry name" value="RibA-like_sf"/>
</dbReference>
<dbReference type="PANTHER" id="PTHR47259:SF2">
    <property type="entry name" value="URACIL-REGULATED PROTEIN 1"/>
    <property type="match status" value="1"/>
</dbReference>
<evidence type="ECO:0000313" key="6">
    <source>
        <dbReference type="Proteomes" id="UP000305064"/>
    </source>
</evidence>
<dbReference type="Proteomes" id="UP000305064">
    <property type="component" value="Unassembled WGS sequence"/>
</dbReference>
<dbReference type="InterPro" id="IPR022163">
    <property type="entry name" value="GTP_CH_N"/>
</dbReference>
<dbReference type="NCBIfam" id="NF005536">
    <property type="entry name" value="PRK07198.1"/>
    <property type="match status" value="1"/>
</dbReference>
<evidence type="ECO:0008006" key="8">
    <source>
        <dbReference type="Google" id="ProtNLM"/>
    </source>
</evidence>
<dbReference type="Pfam" id="PF12471">
    <property type="entry name" value="GTP_CH_N"/>
    <property type="match status" value="1"/>
</dbReference>
<dbReference type="EMBL" id="QZBJ01000014">
    <property type="protein sequence ID" value="THY76698.1"/>
    <property type="molecule type" value="Genomic_DNA"/>
</dbReference>
<dbReference type="SUPFAM" id="SSF142695">
    <property type="entry name" value="RibA-like"/>
    <property type="match status" value="1"/>
</dbReference>
<accession>A0A4S9F2E2</accession>
<dbReference type="InterPro" id="IPR032677">
    <property type="entry name" value="GTP_cyclohydro_II"/>
</dbReference>
<dbReference type="Proteomes" id="UP000308953">
    <property type="component" value="Unassembled WGS sequence"/>
</dbReference>
<evidence type="ECO:0000313" key="5">
    <source>
        <dbReference type="EMBL" id="THY76698.1"/>
    </source>
</evidence>
<feature type="domain" description="GTP cyclohydrolase II" evidence="2">
    <location>
        <begin position="191"/>
        <end position="294"/>
    </location>
</feature>
<name>A0A4S9F2E2_AURPU</name>
<evidence type="ECO:0000313" key="4">
    <source>
        <dbReference type="EMBL" id="THX41560.1"/>
    </source>
</evidence>
<evidence type="ECO:0000256" key="1">
    <source>
        <dbReference type="SAM" id="MobiDB-lite"/>
    </source>
</evidence>
<feature type="non-terminal residue" evidence="4">
    <location>
        <position position="1"/>
    </location>
</feature>
<dbReference type="EMBL" id="QZAV01000032">
    <property type="protein sequence ID" value="THX41560.1"/>
    <property type="molecule type" value="Genomic_DNA"/>
</dbReference>
<reference evidence="6 7" key="1">
    <citation type="submission" date="2018-10" db="EMBL/GenBank/DDBJ databases">
        <title>Fifty Aureobasidium pullulans genomes reveal a recombining polyextremotolerant generalist.</title>
        <authorList>
            <person name="Gostincar C."/>
            <person name="Turk M."/>
            <person name="Zajc J."/>
            <person name="Gunde-Cimerman N."/>
        </authorList>
    </citation>
    <scope>NUCLEOTIDE SEQUENCE [LARGE SCALE GENOMIC DNA]</scope>
    <source>
        <strain evidence="5 6">EXF-4256</strain>
        <strain evidence="4 7">EXF-9785</strain>
    </source>
</reference>
<evidence type="ECO:0000313" key="7">
    <source>
        <dbReference type="Proteomes" id="UP000308953"/>
    </source>
</evidence>
<proteinExistence type="predicted"/>
<dbReference type="AlphaFoldDB" id="A0A4S9F2E2"/>
<feature type="domain" description="GTP cyclohydrolase N-terminal" evidence="3">
    <location>
        <begin position="1"/>
        <end position="137"/>
    </location>
</feature>
<dbReference type="PANTHER" id="PTHR47259">
    <property type="match status" value="1"/>
</dbReference>
<feature type="region of interest" description="Disordered" evidence="1">
    <location>
        <begin position="1"/>
        <end position="27"/>
    </location>
</feature>
<sequence length="342" mass="38248">NALAVASKNLNTDHRPDFTNTEPAANIGPFPQWADPKKIVAMDPLGHLAPWLFKDIIQNEDVDIRPTIAITKAHMKLPELEESVRNGRLVPDGKICLNETGELAVTKFAVEPVWYLPGVAERFGIDEGTLRRSLFEHTGGSYPELITRGDIKTFLPPIGGLTVYCFGDPAKMSDPNVKLALRIQPYLTFGIEEAVKEAQNGGSGVVIYFRKEGRALGEVTKYLVYNARKRGADRASEYFKRTENIAGVKDMRFQALMPDILHWLGITKIDRMLSMSNMKHDAIVEQGIPIHERIELPDELIPADSRVEIDAKVHAGYFTNGKIMTMDELSNVQGRAWEDVDH</sequence>
<evidence type="ECO:0000259" key="2">
    <source>
        <dbReference type="Pfam" id="PF00925"/>
    </source>
</evidence>
<dbReference type="Gene3D" id="3.40.50.10990">
    <property type="entry name" value="GTP cyclohydrolase II"/>
    <property type="match status" value="1"/>
</dbReference>
<protein>
    <recommendedName>
        <fullName evidence="8">GTP cyclohydrolase II</fullName>
    </recommendedName>
</protein>